<feature type="compositionally biased region" description="Low complexity" evidence="1">
    <location>
        <begin position="127"/>
        <end position="143"/>
    </location>
</feature>
<dbReference type="PANTHER" id="PTHR33130:SF40">
    <property type="entry name" value="CHROMOGRANIN (DUF1639)"/>
    <property type="match status" value="1"/>
</dbReference>
<evidence type="ECO:0000313" key="3">
    <source>
        <dbReference type="Proteomes" id="UP001417504"/>
    </source>
</evidence>
<feature type="compositionally biased region" description="Gly residues" evidence="1">
    <location>
        <begin position="18"/>
        <end position="32"/>
    </location>
</feature>
<feature type="compositionally biased region" description="Basic and acidic residues" evidence="1">
    <location>
        <begin position="78"/>
        <end position="97"/>
    </location>
</feature>
<evidence type="ECO:0000313" key="2">
    <source>
        <dbReference type="EMBL" id="KAK9144585.1"/>
    </source>
</evidence>
<proteinExistence type="predicted"/>
<feature type="compositionally biased region" description="Low complexity" evidence="1">
    <location>
        <begin position="33"/>
        <end position="44"/>
    </location>
</feature>
<feature type="compositionally biased region" description="Acidic residues" evidence="1">
    <location>
        <begin position="105"/>
        <end position="115"/>
    </location>
</feature>
<dbReference type="EMBL" id="JBBNAE010000002">
    <property type="protein sequence ID" value="KAK9144585.1"/>
    <property type="molecule type" value="Genomic_DNA"/>
</dbReference>
<feature type="region of interest" description="Disordered" evidence="1">
    <location>
        <begin position="16"/>
        <end position="146"/>
    </location>
</feature>
<feature type="region of interest" description="Disordered" evidence="1">
    <location>
        <begin position="191"/>
        <end position="213"/>
    </location>
</feature>
<feature type="region of interest" description="Disordered" evidence="1">
    <location>
        <begin position="158"/>
        <end position="177"/>
    </location>
</feature>
<sequence>MALQEAAFERVVVVVPESGGGVGGGGSGGGGSSLSSSAAAAKSSQPLHNFSLPFLKWGNQTNKNKNHSNSNSNSRCRKLVESSSREFSPSRDHHRSSASEPDSAAADDDDDEEEGAAAAHRHRRARATANGNTNNGDGSSSGSKNRFSFANCAAAAAVEGSGNVGASRKGSGLEEGEEMVELVQKPWNLRPRRSACKSGGELGEKTENLPKSGRLRSLAEGHQIVENEKKKRRLVIALSRDEVDEDFFIMTGSKASRRPKKRAKNIQKLVDSGLPGLWLVGLTADSYTIPDVPAKK</sequence>
<dbReference type="Proteomes" id="UP001417504">
    <property type="component" value="Unassembled WGS sequence"/>
</dbReference>
<dbReference type="InterPro" id="IPR012438">
    <property type="entry name" value="DUF1639"/>
</dbReference>
<name>A0AAP0K4L6_9MAGN</name>
<feature type="compositionally biased region" description="Low complexity" evidence="1">
    <location>
        <begin position="158"/>
        <end position="167"/>
    </location>
</feature>
<evidence type="ECO:0000256" key="1">
    <source>
        <dbReference type="SAM" id="MobiDB-lite"/>
    </source>
</evidence>
<dbReference type="Pfam" id="PF07797">
    <property type="entry name" value="DUF1639"/>
    <property type="match status" value="1"/>
</dbReference>
<dbReference type="PANTHER" id="PTHR33130">
    <property type="entry name" value="PUTATIVE (DUF1639)-RELATED"/>
    <property type="match status" value="1"/>
</dbReference>
<gene>
    <name evidence="2" type="ORF">Sjap_004488</name>
</gene>
<reference evidence="2 3" key="1">
    <citation type="submission" date="2024-01" db="EMBL/GenBank/DDBJ databases">
        <title>Genome assemblies of Stephania.</title>
        <authorList>
            <person name="Yang L."/>
        </authorList>
    </citation>
    <scope>NUCLEOTIDE SEQUENCE [LARGE SCALE GENOMIC DNA]</scope>
    <source>
        <strain evidence="2">QJT</strain>
        <tissue evidence="2">Leaf</tissue>
    </source>
</reference>
<protein>
    <submittedName>
        <fullName evidence="2">Uncharacterized protein</fullName>
    </submittedName>
</protein>
<organism evidence="2 3">
    <name type="scientific">Stephania japonica</name>
    <dbReference type="NCBI Taxonomy" id="461633"/>
    <lineage>
        <taxon>Eukaryota</taxon>
        <taxon>Viridiplantae</taxon>
        <taxon>Streptophyta</taxon>
        <taxon>Embryophyta</taxon>
        <taxon>Tracheophyta</taxon>
        <taxon>Spermatophyta</taxon>
        <taxon>Magnoliopsida</taxon>
        <taxon>Ranunculales</taxon>
        <taxon>Menispermaceae</taxon>
        <taxon>Menispermoideae</taxon>
        <taxon>Cissampelideae</taxon>
        <taxon>Stephania</taxon>
    </lineage>
</organism>
<accession>A0AAP0K4L6</accession>
<comment type="caution">
    <text evidence="2">The sequence shown here is derived from an EMBL/GenBank/DDBJ whole genome shotgun (WGS) entry which is preliminary data.</text>
</comment>
<keyword evidence="3" id="KW-1185">Reference proteome</keyword>
<dbReference type="AlphaFoldDB" id="A0AAP0K4L6"/>